<proteinExistence type="predicted"/>
<reference evidence="2 3" key="1">
    <citation type="submission" date="2023-04" db="EMBL/GenBank/DDBJ databases">
        <title>Luteimonas endophyticus RD2P54.</title>
        <authorList>
            <person name="Sun J.-Q."/>
        </authorList>
    </citation>
    <scope>NUCLEOTIDE SEQUENCE [LARGE SCALE GENOMIC DNA]</scope>
    <source>
        <strain evidence="2 3">RD2P54</strain>
    </source>
</reference>
<evidence type="ECO:0008006" key="4">
    <source>
        <dbReference type="Google" id="ProtNLM"/>
    </source>
</evidence>
<evidence type="ECO:0000256" key="1">
    <source>
        <dbReference type="SAM" id="SignalP"/>
    </source>
</evidence>
<keyword evidence="1" id="KW-0732">Signal</keyword>
<keyword evidence="3" id="KW-1185">Reference proteome</keyword>
<evidence type="ECO:0000313" key="2">
    <source>
        <dbReference type="EMBL" id="MDH5824286.1"/>
    </source>
</evidence>
<sequence>MALVVVFWVASSTVSARFVSVDPVPAQPNTGTNFNRYSYGNANPYRFTDPDGRLSRGEGWNDKDWSRFDRAQQNSARSLERAAGRINNALESGRGLRSVTRSFERNFGQGSATPENMAKVASDLGAMASALRDTSAGAIPANAMTSDQITATYGAGADTLAGVPTAGPTQVIVNITHAEFTNRSTLAWGAGHETGHAVLGYPDQRLNGIPAYKFGTPEQRAIFQSLPPEQRLINPDHLMDIAR</sequence>
<accession>A0ABT6JBW0</accession>
<dbReference type="EMBL" id="JARXRM010000043">
    <property type="protein sequence ID" value="MDH5824286.1"/>
    <property type="molecule type" value="Genomic_DNA"/>
</dbReference>
<feature type="chain" id="PRO_5046351301" description="RHS repeat-associated core domain-containing protein" evidence="1">
    <location>
        <begin position="17"/>
        <end position="243"/>
    </location>
</feature>
<name>A0ABT6JBW0_9GAMM</name>
<evidence type="ECO:0000313" key="3">
    <source>
        <dbReference type="Proteomes" id="UP001156940"/>
    </source>
</evidence>
<dbReference type="Proteomes" id="UP001156940">
    <property type="component" value="Unassembled WGS sequence"/>
</dbReference>
<gene>
    <name evidence="2" type="ORF">QFW77_15010</name>
</gene>
<organism evidence="2 3">
    <name type="scientific">Luteimonas endophytica</name>
    <dbReference type="NCBI Taxonomy" id="3042023"/>
    <lineage>
        <taxon>Bacteria</taxon>
        <taxon>Pseudomonadati</taxon>
        <taxon>Pseudomonadota</taxon>
        <taxon>Gammaproteobacteria</taxon>
        <taxon>Lysobacterales</taxon>
        <taxon>Lysobacteraceae</taxon>
        <taxon>Luteimonas</taxon>
    </lineage>
</organism>
<protein>
    <recommendedName>
        <fullName evidence="4">RHS repeat-associated core domain-containing protein</fullName>
    </recommendedName>
</protein>
<dbReference type="RefSeq" id="WP_280575583.1">
    <property type="nucleotide sequence ID" value="NZ_JARXRM010000043.1"/>
</dbReference>
<comment type="caution">
    <text evidence="2">The sequence shown here is derived from an EMBL/GenBank/DDBJ whole genome shotgun (WGS) entry which is preliminary data.</text>
</comment>
<feature type="signal peptide" evidence="1">
    <location>
        <begin position="1"/>
        <end position="16"/>
    </location>
</feature>
<dbReference type="Gene3D" id="2.180.10.10">
    <property type="entry name" value="RHS repeat-associated core"/>
    <property type="match status" value="1"/>
</dbReference>